<organism evidence="1 2">
    <name type="scientific">Rangifer tarandus platyrhynchus</name>
    <name type="common">Svalbard reindeer</name>
    <dbReference type="NCBI Taxonomy" id="3082113"/>
    <lineage>
        <taxon>Eukaryota</taxon>
        <taxon>Metazoa</taxon>
        <taxon>Chordata</taxon>
        <taxon>Craniata</taxon>
        <taxon>Vertebrata</taxon>
        <taxon>Euteleostomi</taxon>
        <taxon>Mammalia</taxon>
        <taxon>Eutheria</taxon>
        <taxon>Laurasiatheria</taxon>
        <taxon>Artiodactyla</taxon>
        <taxon>Ruminantia</taxon>
        <taxon>Pecora</taxon>
        <taxon>Cervidae</taxon>
        <taxon>Odocoileinae</taxon>
        <taxon>Rangifer</taxon>
    </lineage>
</organism>
<accession>A0AC59ZSE6</accession>
<evidence type="ECO:0000313" key="2">
    <source>
        <dbReference type="Proteomes" id="UP001162501"/>
    </source>
</evidence>
<sequence>MVSLCVWGDAHPLVQQGLDVRLWSRDDWYETPDSPNCLWKHQTPEVSCRACSAPERGQAWSRVGPRPEAEGSATVAATAAWRAWTLSKEGCVTGDQSLRCC</sequence>
<reference evidence="1" key="2">
    <citation type="submission" date="2025-03" db="EMBL/GenBank/DDBJ databases">
        <authorList>
            <consortium name="ELIXIR-Norway"/>
            <consortium name="Elixir Norway"/>
        </authorList>
    </citation>
    <scope>NUCLEOTIDE SEQUENCE</scope>
</reference>
<dbReference type="EMBL" id="OX596117">
    <property type="protein sequence ID" value="CAN0495742.1"/>
    <property type="molecule type" value="Genomic_DNA"/>
</dbReference>
<dbReference type="Proteomes" id="UP001162501">
    <property type="component" value="Chromosome 33"/>
</dbReference>
<reference evidence="1" key="1">
    <citation type="submission" date="2023-05" db="EMBL/GenBank/DDBJ databases">
        <authorList>
            <consortium name="ELIXIR-Norway"/>
        </authorList>
    </citation>
    <scope>NUCLEOTIDE SEQUENCE</scope>
</reference>
<name>A0AC59ZSE6_RANTA</name>
<gene>
    <name evidence="1" type="ORF">MRATA1EN22A_LOCUS21982</name>
</gene>
<protein>
    <submittedName>
        <fullName evidence="1">Uncharacterized protein</fullName>
    </submittedName>
</protein>
<evidence type="ECO:0000313" key="1">
    <source>
        <dbReference type="EMBL" id="CAN0495742.1"/>
    </source>
</evidence>
<proteinExistence type="predicted"/>